<name>A0A1B7LFK3_9FIRM</name>
<comment type="caution">
    <text evidence="2">The sequence shown here is derived from an EMBL/GenBank/DDBJ whole genome shotgun (WGS) entry which is preliminary data.</text>
</comment>
<dbReference type="InterPro" id="IPR008407">
    <property type="entry name" value="Brnchd-chn_aa_trnsp_AzlD"/>
</dbReference>
<keyword evidence="1" id="KW-0472">Membrane</keyword>
<accession>A0A1B7LFK3</accession>
<dbReference type="Pfam" id="PF05437">
    <property type="entry name" value="AzlD"/>
    <property type="match status" value="1"/>
</dbReference>
<proteinExistence type="predicted"/>
<dbReference type="OrthoDB" id="7870017at2"/>
<organism evidence="2 3">
    <name type="scientific">Desulfotomaculum copahuensis</name>
    <dbReference type="NCBI Taxonomy" id="1838280"/>
    <lineage>
        <taxon>Bacteria</taxon>
        <taxon>Bacillati</taxon>
        <taxon>Bacillota</taxon>
        <taxon>Clostridia</taxon>
        <taxon>Eubacteriales</taxon>
        <taxon>Desulfotomaculaceae</taxon>
        <taxon>Desulfotomaculum</taxon>
    </lineage>
</organism>
<keyword evidence="1" id="KW-0812">Transmembrane</keyword>
<dbReference type="AlphaFoldDB" id="A0A1B7LFK3"/>
<reference evidence="2 3" key="1">
    <citation type="submission" date="2016-04" db="EMBL/GenBank/DDBJ databases">
        <authorList>
            <person name="Evans L.H."/>
            <person name="Alamgir A."/>
            <person name="Owens N."/>
            <person name="Weber N.D."/>
            <person name="Virtaneva K."/>
            <person name="Barbian K."/>
            <person name="Babar A."/>
            <person name="Rosenke K."/>
        </authorList>
    </citation>
    <scope>NUCLEOTIDE SEQUENCE [LARGE SCALE GENOMIC DNA]</scope>
    <source>
        <strain evidence="2 3">LMa1</strain>
    </source>
</reference>
<keyword evidence="3" id="KW-1185">Reference proteome</keyword>
<evidence type="ECO:0008006" key="4">
    <source>
        <dbReference type="Google" id="ProtNLM"/>
    </source>
</evidence>
<sequence length="103" mass="11218">MRSSLYLLFLGMAAVTYLTRFPPLWFGGMINFGPRLRRGLSFIPVGVFAAMTVPPVLTHHEVNGFNIYLPAAVLAILVAAISKNPLWSMLAGVATVAALRFLI</sequence>
<feature type="transmembrane region" description="Helical" evidence="1">
    <location>
        <begin position="6"/>
        <end position="27"/>
    </location>
</feature>
<dbReference type="RefSeq" id="WP_066667611.1">
    <property type="nucleotide sequence ID" value="NZ_LYVF01000127.1"/>
</dbReference>
<keyword evidence="1" id="KW-1133">Transmembrane helix</keyword>
<dbReference type="EMBL" id="LYVF01000127">
    <property type="protein sequence ID" value="OAT82924.1"/>
    <property type="molecule type" value="Genomic_DNA"/>
</dbReference>
<dbReference type="STRING" id="1838280.A6M21_08500"/>
<evidence type="ECO:0000313" key="3">
    <source>
        <dbReference type="Proteomes" id="UP000078532"/>
    </source>
</evidence>
<feature type="transmembrane region" description="Helical" evidence="1">
    <location>
        <begin position="39"/>
        <end position="57"/>
    </location>
</feature>
<protein>
    <recommendedName>
        <fullName evidence="4">Branched-chain amino acid ABC transporter</fullName>
    </recommendedName>
</protein>
<evidence type="ECO:0000256" key="1">
    <source>
        <dbReference type="SAM" id="Phobius"/>
    </source>
</evidence>
<dbReference type="Proteomes" id="UP000078532">
    <property type="component" value="Unassembled WGS sequence"/>
</dbReference>
<evidence type="ECO:0000313" key="2">
    <source>
        <dbReference type="EMBL" id="OAT82924.1"/>
    </source>
</evidence>
<gene>
    <name evidence="2" type="ORF">A6M21_08500</name>
</gene>
<feature type="transmembrane region" description="Helical" evidence="1">
    <location>
        <begin position="63"/>
        <end position="81"/>
    </location>
</feature>